<dbReference type="CDD" id="cd17536">
    <property type="entry name" value="REC_YesN-like"/>
    <property type="match status" value="1"/>
</dbReference>
<feature type="compositionally biased region" description="Polar residues" evidence="5">
    <location>
        <begin position="132"/>
        <end position="145"/>
    </location>
</feature>
<dbReference type="InterPro" id="IPR009057">
    <property type="entry name" value="Homeodomain-like_sf"/>
</dbReference>
<dbReference type="Pfam" id="PF12833">
    <property type="entry name" value="HTH_18"/>
    <property type="match status" value="1"/>
</dbReference>
<name>A0A3G3K415_9BACL</name>
<gene>
    <name evidence="8" type="ORF">EAV92_21450</name>
</gene>
<evidence type="ECO:0000313" key="9">
    <source>
        <dbReference type="Proteomes" id="UP000269097"/>
    </source>
</evidence>
<accession>A0A3G3K415</accession>
<dbReference type="SUPFAM" id="SSF46689">
    <property type="entry name" value="Homeodomain-like"/>
    <property type="match status" value="2"/>
</dbReference>
<dbReference type="PROSITE" id="PS50110">
    <property type="entry name" value="RESPONSE_REGULATORY"/>
    <property type="match status" value="1"/>
</dbReference>
<reference evidence="8 9" key="1">
    <citation type="submission" date="2018-10" db="EMBL/GenBank/DDBJ databases">
        <title>Genome Sequence of Cohnella sp.</title>
        <authorList>
            <person name="Srinivasan S."/>
            <person name="Kim M.K."/>
        </authorList>
    </citation>
    <scope>NUCLEOTIDE SEQUENCE [LARGE SCALE GENOMIC DNA]</scope>
    <source>
        <strain evidence="8 9">18JY8-7</strain>
    </source>
</reference>
<protein>
    <submittedName>
        <fullName evidence="8">Helix-turn-helix domain-containing protein</fullName>
    </submittedName>
</protein>
<feature type="region of interest" description="Disordered" evidence="5">
    <location>
        <begin position="127"/>
        <end position="146"/>
    </location>
</feature>
<dbReference type="PANTHER" id="PTHR43280">
    <property type="entry name" value="ARAC-FAMILY TRANSCRIPTIONAL REGULATOR"/>
    <property type="match status" value="1"/>
</dbReference>
<dbReference type="InterPro" id="IPR001789">
    <property type="entry name" value="Sig_transdc_resp-reg_receiver"/>
</dbReference>
<dbReference type="Gene3D" id="3.40.50.2300">
    <property type="match status" value="1"/>
</dbReference>
<dbReference type="PANTHER" id="PTHR43280:SF2">
    <property type="entry name" value="HTH-TYPE TRANSCRIPTIONAL REGULATOR EXSA"/>
    <property type="match status" value="1"/>
</dbReference>
<keyword evidence="4" id="KW-0597">Phosphoprotein</keyword>
<dbReference type="AlphaFoldDB" id="A0A3G3K415"/>
<dbReference type="GO" id="GO:0000160">
    <property type="term" value="P:phosphorelay signal transduction system"/>
    <property type="evidence" value="ECO:0007669"/>
    <property type="project" value="InterPro"/>
</dbReference>
<keyword evidence="1" id="KW-0805">Transcription regulation</keyword>
<dbReference type="Gene3D" id="1.10.10.60">
    <property type="entry name" value="Homeodomain-like"/>
    <property type="match status" value="2"/>
</dbReference>
<dbReference type="KEGG" id="coh:EAV92_21450"/>
<evidence type="ECO:0000256" key="3">
    <source>
        <dbReference type="ARBA" id="ARBA00023163"/>
    </source>
</evidence>
<dbReference type="Pfam" id="PF00072">
    <property type="entry name" value="Response_reg"/>
    <property type="match status" value="1"/>
</dbReference>
<sequence>MIRVLIVDDDKLARKGLISIMPWSAHDMTVAGEAANGAKAMEFLEQHPVDLMFVDLSMPVMSGTELIQAARKKYPNLRSVVLTFHEEFENVQTAYRLGVLDYVSKARLELEDDEQILKRIREKLTDEVQPRTPATTHNNASSGNEEQWRKLEQDWRSLYWLYSEGIFERLCQQTEEANPSVRRIESLLMRVISQVETATQLEAEFWSEVDDIRSAMERIRQYRKTIYAQAAGSTDLTKTAICMLKAVLYLREHTADPLHAEDAADHVNMSRSYFCQMFKKVTGTTFNDFLRQERVRAAERLLAETNQSVTWVANAVGYGDSKYFSHIFHEQTRLLPSEYRARHQTTGNIDHRESNNRLP</sequence>
<feature type="domain" description="HTH araC/xylS-type" evidence="6">
    <location>
        <begin position="244"/>
        <end position="342"/>
    </location>
</feature>
<feature type="modified residue" description="4-aspartylphosphate" evidence="4">
    <location>
        <position position="55"/>
    </location>
</feature>
<evidence type="ECO:0000259" key="6">
    <source>
        <dbReference type="PROSITE" id="PS01124"/>
    </source>
</evidence>
<evidence type="ECO:0000313" key="8">
    <source>
        <dbReference type="EMBL" id="AYQ74891.1"/>
    </source>
</evidence>
<keyword evidence="3" id="KW-0804">Transcription</keyword>
<dbReference type="Proteomes" id="UP000269097">
    <property type="component" value="Chromosome"/>
</dbReference>
<dbReference type="SMART" id="SM00342">
    <property type="entry name" value="HTH_ARAC"/>
    <property type="match status" value="1"/>
</dbReference>
<evidence type="ECO:0000259" key="7">
    <source>
        <dbReference type="PROSITE" id="PS50110"/>
    </source>
</evidence>
<dbReference type="PROSITE" id="PS01124">
    <property type="entry name" value="HTH_ARAC_FAMILY_2"/>
    <property type="match status" value="1"/>
</dbReference>
<dbReference type="SMART" id="SM00448">
    <property type="entry name" value="REC"/>
    <property type="match status" value="1"/>
</dbReference>
<dbReference type="EMBL" id="CP033433">
    <property type="protein sequence ID" value="AYQ74891.1"/>
    <property type="molecule type" value="Genomic_DNA"/>
</dbReference>
<dbReference type="GO" id="GO:0043565">
    <property type="term" value="F:sequence-specific DNA binding"/>
    <property type="evidence" value="ECO:0007669"/>
    <property type="project" value="InterPro"/>
</dbReference>
<dbReference type="GO" id="GO:0003700">
    <property type="term" value="F:DNA-binding transcription factor activity"/>
    <property type="evidence" value="ECO:0007669"/>
    <property type="project" value="InterPro"/>
</dbReference>
<dbReference type="InterPro" id="IPR011006">
    <property type="entry name" value="CheY-like_superfamily"/>
</dbReference>
<keyword evidence="9" id="KW-1185">Reference proteome</keyword>
<evidence type="ECO:0000256" key="5">
    <source>
        <dbReference type="SAM" id="MobiDB-lite"/>
    </source>
</evidence>
<evidence type="ECO:0000256" key="1">
    <source>
        <dbReference type="ARBA" id="ARBA00023015"/>
    </source>
</evidence>
<dbReference type="InterPro" id="IPR018060">
    <property type="entry name" value="HTH_AraC"/>
</dbReference>
<evidence type="ECO:0000256" key="2">
    <source>
        <dbReference type="ARBA" id="ARBA00023125"/>
    </source>
</evidence>
<dbReference type="RefSeq" id="WP_123042971.1">
    <property type="nucleotide sequence ID" value="NZ_CP033433.1"/>
</dbReference>
<feature type="domain" description="Response regulatory" evidence="7">
    <location>
        <begin position="3"/>
        <end position="120"/>
    </location>
</feature>
<evidence type="ECO:0000256" key="4">
    <source>
        <dbReference type="PROSITE-ProRule" id="PRU00169"/>
    </source>
</evidence>
<organism evidence="8 9">
    <name type="scientific">Cohnella candidum</name>
    <dbReference type="NCBI Taxonomy" id="2674991"/>
    <lineage>
        <taxon>Bacteria</taxon>
        <taxon>Bacillati</taxon>
        <taxon>Bacillota</taxon>
        <taxon>Bacilli</taxon>
        <taxon>Bacillales</taxon>
        <taxon>Paenibacillaceae</taxon>
        <taxon>Cohnella</taxon>
    </lineage>
</organism>
<keyword evidence="2" id="KW-0238">DNA-binding</keyword>
<dbReference type="SUPFAM" id="SSF52172">
    <property type="entry name" value="CheY-like"/>
    <property type="match status" value="1"/>
</dbReference>
<proteinExistence type="predicted"/>